<reference evidence="1 2" key="1">
    <citation type="submission" date="2019-08" db="EMBL/GenBank/DDBJ databases">
        <title>Professor.</title>
        <authorList>
            <person name="Park J.S."/>
        </authorList>
    </citation>
    <scope>NUCLEOTIDE SEQUENCE [LARGE SCALE GENOMIC DNA]</scope>
    <source>
        <strain evidence="1 2">176CP5-101</strain>
    </source>
</reference>
<dbReference type="Proteomes" id="UP000321456">
    <property type="component" value="Unassembled WGS sequence"/>
</dbReference>
<accession>A0A5C8V5Y1</accession>
<dbReference type="Pfam" id="PF07676">
    <property type="entry name" value="PD40"/>
    <property type="match status" value="2"/>
</dbReference>
<dbReference type="PROSITE" id="PS51257">
    <property type="entry name" value="PROKAR_LIPOPROTEIN"/>
    <property type="match status" value="1"/>
</dbReference>
<dbReference type="SUPFAM" id="SSF82171">
    <property type="entry name" value="DPP6 N-terminal domain-like"/>
    <property type="match status" value="1"/>
</dbReference>
<evidence type="ECO:0000313" key="1">
    <source>
        <dbReference type="EMBL" id="TXN37255.1"/>
    </source>
</evidence>
<dbReference type="InterPro" id="IPR011042">
    <property type="entry name" value="6-blade_b-propeller_TolB-like"/>
</dbReference>
<comment type="caution">
    <text evidence="1">The sequence shown here is derived from an EMBL/GenBank/DDBJ whole genome shotgun (WGS) entry which is preliminary data.</text>
</comment>
<name>A0A5C8V5Y1_9FLAO</name>
<dbReference type="Gene3D" id="2.120.10.30">
    <property type="entry name" value="TolB, C-terminal domain"/>
    <property type="match status" value="1"/>
</dbReference>
<dbReference type="RefSeq" id="WP_147741086.1">
    <property type="nucleotide sequence ID" value="NZ_VRUR01000001.1"/>
</dbReference>
<dbReference type="InterPro" id="IPR011659">
    <property type="entry name" value="WD40"/>
</dbReference>
<sequence length="330" mass="37136">MDYLGYKRFICFLAVLGLQACFNNGETELLKDTRTIDLKTSPATLELFGDGIISTGLNERDLAISPDKKELYYTLGTPNDGKRAIIKMIKTNQGWGQQEIASFSGKHNDIEPFISPDGSKFFFCSDRPMDTDSTRSDYNIWVMNKSVDGWGQPSPLNEKINTTGNEFYPSVSKNGNLYFTASKPKSPGREDIYISKYIDGEYLDPIPLDTTVNSKTFEFNAFVSPNEDILIFSSYGRADDLGGGDLYMSIGDSLGNWQKARNLGLLVNSEGLDFCPFIDFENETFYFTSNRLAKEFVINDFNAYQETLKQPKNGAGDIYRINLEKVLNVK</sequence>
<protein>
    <submittedName>
        <fullName evidence="1">Exo-alpha-sialidase</fullName>
    </submittedName>
</protein>
<proteinExistence type="predicted"/>
<dbReference type="EMBL" id="VRUR01000001">
    <property type="protein sequence ID" value="TXN37255.1"/>
    <property type="molecule type" value="Genomic_DNA"/>
</dbReference>
<keyword evidence="2" id="KW-1185">Reference proteome</keyword>
<gene>
    <name evidence="1" type="ORF">FVB32_02920</name>
</gene>
<dbReference type="AlphaFoldDB" id="A0A5C8V5Y1"/>
<evidence type="ECO:0000313" key="2">
    <source>
        <dbReference type="Proteomes" id="UP000321456"/>
    </source>
</evidence>
<organism evidence="1 2">
    <name type="scientific">Flagellimonas hymeniacidonis</name>
    <dbReference type="NCBI Taxonomy" id="2603628"/>
    <lineage>
        <taxon>Bacteria</taxon>
        <taxon>Pseudomonadati</taxon>
        <taxon>Bacteroidota</taxon>
        <taxon>Flavobacteriia</taxon>
        <taxon>Flavobacteriales</taxon>
        <taxon>Flavobacteriaceae</taxon>
        <taxon>Flagellimonas</taxon>
    </lineage>
</organism>